<dbReference type="EMBL" id="DSTU01000003">
    <property type="protein sequence ID" value="HFJ53436.1"/>
    <property type="molecule type" value="Genomic_DNA"/>
</dbReference>
<feature type="chain" id="PRO_5039820296" description="PorV/PorQ family protein" evidence="1">
    <location>
        <begin position="21"/>
        <end position="272"/>
    </location>
</feature>
<keyword evidence="1" id="KW-0732">Signal</keyword>
<name>A0A7C3IM58_UNCW3</name>
<organism evidence="3">
    <name type="scientific">candidate division WOR-3 bacterium</name>
    <dbReference type="NCBI Taxonomy" id="2052148"/>
    <lineage>
        <taxon>Bacteria</taxon>
        <taxon>Bacteria division WOR-3</taxon>
    </lineage>
</organism>
<sequence>MRTLLPLFMLLGMAVMPVHALFEENASGVRAEGMGGSFCAVADDLSALDFNPAGLAFVQERQFQSFYKLLYGGVGVNLHTFHAGLALPLSRLGCLAGRVQETGFELQSQRSFKLGHGFLLADGLAFGYGINGYNFVQQELGSGYAFGLDVSLFARLARYWTVGFYGHNINLPKIGSSELPSVLVLGLGFSPRQGIQSSLQVSKEPGMPTRIALGQEFEVVSDYLVLRAGVQNEPVRFALGLGTGLRRVGIDYALITHPVLPFTHNFGLRVKF</sequence>
<evidence type="ECO:0000313" key="3">
    <source>
        <dbReference type="EMBL" id="HFJ53436.1"/>
    </source>
</evidence>
<dbReference type="AlphaFoldDB" id="A0A7C3IM58"/>
<dbReference type="EMBL" id="DSLG01000003">
    <property type="protein sequence ID" value="HEA86875.1"/>
    <property type="molecule type" value="Genomic_DNA"/>
</dbReference>
<reference evidence="3" key="1">
    <citation type="journal article" date="2020" name="mSystems">
        <title>Genome- and Community-Level Interaction Insights into Carbon Utilization and Element Cycling Functions of Hydrothermarchaeota in Hydrothermal Sediment.</title>
        <authorList>
            <person name="Zhou Z."/>
            <person name="Liu Y."/>
            <person name="Xu W."/>
            <person name="Pan J."/>
            <person name="Luo Z.H."/>
            <person name="Li M."/>
        </authorList>
    </citation>
    <scope>NUCLEOTIDE SEQUENCE [LARGE SCALE GENOMIC DNA]</scope>
    <source>
        <strain evidence="2">SpSt-265</strain>
        <strain evidence="3">SpSt-465</strain>
    </source>
</reference>
<evidence type="ECO:0000313" key="2">
    <source>
        <dbReference type="EMBL" id="HEA86875.1"/>
    </source>
</evidence>
<proteinExistence type="predicted"/>
<gene>
    <name evidence="2" type="ORF">ENP94_02570</name>
    <name evidence="3" type="ORF">ENS16_01935</name>
</gene>
<evidence type="ECO:0000256" key="1">
    <source>
        <dbReference type="SAM" id="SignalP"/>
    </source>
</evidence>
<feature type="signal peptide" evidence="1">
    <location>
        <begin position="1"/>
        <end position="20"/>
    </location>
</feature>
<protein>
    <recommendedName>
        <fullName evidence="4">PorV/PorQ family protein</fullName>
    </recommendedName>
</protein>
<evidence type="ECO:0008006" key="4">
    <source>
        <dbReference type="Google" id="ProtNLM"/>
    </source>
</evidence>
<comment type="caution">
    <text evidence="3">The sequence shown here is derived from an EMBL/GenBank/DDBJ whole genome shotgun (WGS) entry which is preliminary data.</text>
</comment>
<accession>A0A7C3IM58</accession>
<dbReference type="Gene3D" id="2.40.160.60">
    <property type="entry name" value="Outer membrane protein transport protein (OMPP1/FadL/TodX)"/>
    <property type="match status" value="1"/>
</dbReference>